<keyword evidence="2 5" id="KW-0378">Hydrolase</keyword>
<feature type="active site" description="Charge relay system" evidence="6">
    <location>
        <position position="289"/>
    </location>
</feature>
<dbReference type="OrthoDB" id="2363873at2759"/>
<evidence type="ECO:0000256" key="3">
    <source>
        <dbReference type="ARBA" id="ARBA00022963"/>
    </source>
</evidence>
<dbReference type="Gene3D" id="3.40.50.1820">
    <property type="entry name" value="alpha/beta hydrolase"/>
    <property type="match status" value="1"/>
</dbReference>
<dbReference type="GeneID" id="110989458"/>
<dbReference type="GO" id="GO:0016042">
    <property type="term" value="P:lipid catabolic process"/>
    <property type="evidence" value="ECO:0007669"/>
    <property type="project" value="UniProtKB-KW"/>
</dbReference>
<evidence type="ECO:0000256" key="4">
    <source>
        <dbReference type="ARBA" id="ARBA00023098"/>
    </source>
</evidence>
<dbReference type="PIRSF" id="PIRSF018169">
    <property type="entry name" value="PAF_acetylhydrolase"/>
    <property type="match status" value="1"/>
</dbReference>
<keyword evidence="4 5" id="KW-0443">Lipid metabolism</keyword>
<dbReference type="InterPro" id="IPR029058">
    <property type="entry name" value="AB_hydrolase_fold"/>
</dbReference>
<dbReference type="Pfam" id="PF03403">
    <property type="entry name" value="PAF-AH_p_II"/>
    <property type="match status" value="1"/>
</dbReference>
<dbReference type="KEGG" id="aplc:110989458"/>
<name>A0A8B7ZXR3_ACAPL</name>
<dbReference type="OMA" id="GSVHHNF"/>
<dbReference type="Proteomes" id="UP000694845">
    <property type="component" value="Unplaced"/>
</dbReference>
<dbReference type="PANTHER" id="PTHR10272:SF0">
    <property type="entry name" value="PLATELET-ACTIVATING FACTOR ACETYLHYDROLASE"/>
    <property type="match status" value="1"/>
</dbReference>
<reference evidence="8 9" key="1">
    <citation type="submission" date="2025-04" db="UniProtKB">
        <authorList>
            <consortium name="RefSeq"/>
        </authorList>
    </citation>
    <scope>IDENTIFICATION</scope>
</reference>
<dbReference type="RefSeq" id="XP_022109540.1">
    <property type="nucleotide sequence ID" value="XM_022253848.1"/>
</dbReference>
<dbReference type="PANTHER" id="PTHR10272">
    <property type="entry name" value="PLATELET-ACTIVATING FACTOR ACETYLHYDROLASE"/>
    <property type="match status" value="1"/>
</dbReference>
<dbReference type="AlphaFoldDB" id="A0A8B7ZXR3"/>
<evidence type="ECO:0000256" key="2">
    <source>
        <dbReference type="ARBA" id="ARBA00022801"/>
    </source>
</evidence>
<evidence type="ECO:0000256" key="1">
    <source>
        <dbReference type="ARBA" id="ARBA00013201"/>
    </source>
</evidence>
<feature type="active site" description="Nucleophile" evidence="6">
    <location>
        <position position="266"/>
    </location>
</feature>
<keyword evidence="3 5" id="KW-0442">Lipid degradation</keyword>
<feature type="active site" description="Charge relay system" evidence="6">
    <location>
        <position position="348"/>
    </location>
</feature>
<dbReference type="EC" id="3.1.1.47" evidence="1 5"/>
<gene>
    <name evidence="8 9" type="primary">LOC110989458</name>
</gene>
<evidence type="ECO:0000256" key="6">
    <source>
        <dbReference type="PIRSR" id="PIRSR018169-1"/>
    </source>
</evidence>
<evidence type="ECO:0000313" key="8">
    <source>
        <dbReference type="RefSeq" id="XP_022109539.1"/>
    </source>
</evidence>
<dbReference type="SUPFAM" id="SSF53474">
    <property type="entry name" value="alpha/beta-Hydrolases"/>
    <property type="match status" value="1"/>
</dbReference>
<keyword evidence="7" id="KW-1185">Reference proteome</keyword>
<sequence>MHFRLCDWTLLNRHFAAVIMWPFTKSADAGILPGHGKYSVGCMDIMCDTTIHGSFLRLFYPAASPKASIASDSSAYAAWLPSREYAEGFVSYAGYKHAASVTASLLTFLTESFKIPAIENAPLAKSNTPFPVVIFSHGLSACRTTYSSICVELASHGFIVGAVEHRDKSACATYVIKDVTEDESDCKAPSGGRVQEWIPILLVEGDDFEIRNNQLSQRAEECTRALDLLLKMNSGEPVVNALNDKFDGSMFKGKLDSDKVAICGHSFGAATALLTLSQDKRFKCSVALDAWLFPVDKSTYADIHQPVLLINTEKFHWPANVARMIRLVPEFDEPTNDRRMITIRGTIHQSQTDFAVLFRQSAARLLHFAGSLDPTLAMELNLHATLAFLSSQLGLPCNADYDKILTGENKHVLIGTNVKLDPEKVLAMKASL</sequence>
<dbReference type="InterPro" id="IPR016715">
    <property type="entry name" value="PAF_acetylhydro_eukaryote"/>
</dbReference>
<organism evidence="7 9">
    <name type="scientific">Acanthaster planci</name>
    <name type="common">Crown-of-thorns starfish</name>
    <dbReference type="NCBI Taxonomy" id="133434"/>
    <lineage>
        <taxon>Eukaryota</taxon>
        <taxon>Metazoa</taxon>
        <taxon>Echinodermata</taxon>
        <taxon>Eleutherozoa</taxon>
        <taxon>Asterozoa</taxon>
        <taxon>Asteroidea</taxon>
        <taxon>Valvatacea</taxon>
        <taxon>Valvatida</taxon>
        <taxon>Acanthasteridae</taxon>
        <taxon>Acanthaster</taxon>
    </lineage>
</organism>
<protein>
    <recommendedName>
        <fullName evidence="1 5">1-alkyl-2-acetylglycerophosphocholine esterase</fullName>
        <ecNumber evidence="1 5">3.1.1.47</ecNumber>
    </recommendedName>
</protein>
<evidence type="ECO:0000256" key="5">
    <source>
        <dbReference type="PIRNR" id="PIRNR018169"/>
    </source>
</evidence>
<evidence type="ECO:0000313" key="9">
    <source>
        <dbReference type="RefSeq" id="XP_022109540.1"/>
    </source>
</evidence>
<proteinExistence type="predicted"/>
<dbReference type="RefSeq" id="XP_022109539.1">
    <property type="nucleotide sequence ID" value="XM_022253847.1"/>
</dbReference>
<comment type="catalytic activity">
    <reaction evidence="5">
        <text>a 1-O-alkyl-2-acetyl-sn-glycero-3-phosphocholine + H2O = a 1-O-alkyl-sn-glycero-3-phosphocholine + acetate + H(+)</text>
        <dbReference type="Rhea" id="RHEA:17777"/>
        <dbReference type="ChEBI" id="CHEBI:15377"/>
        <dbReference type="ChEBI" id="CHEBI:15378"/>
        <dbReference type="ChEBI" id="CHEBI:30089"/>
        <dbReference type="ChEBI" id="CHEBI:30909"/>
        <dbReference type="ChEBI" id="CHEBI:36707"/>
        <dbReference type="EC" id="3.1.1.47"/>
    </reaction>
</comment>
<dbReference type="GO" id="GO:0003847">
    <property type="term" value="F:1-alkyl-2-acetylglycerophosphocholine esterase activity"/>
    <property type="evidence" value="ECO:0007669"/>
    <property type="project" value="UniProtKB-UniRule"/>
</dbReference>
<evidence type="ECO:0000313" key="7">
    <source>
        <dbReference type="Proteomes" id="UP000694845"/>
    </source>
</evidence>
<accession>A0A8B7ZXR3</accession>